<organism evidence="2">
    <name type="scientific">freshwater metagenome</name>
    <dbReference type="NCBI Taxonomy" id="449393"/>
    <lineage>
        <taxon>unclassified sequences</taxon>
        <taxon>metagenomes</taxon>
        <taxon>ecological metagenomes</taxon>
    </lineage>
</organism>
<gene>
    <name evidence="2" type="ORF">UFOPK1689_00985</name>
</gene>
<reference evidence="2" key="1">
    <citation type="submission" date="2020-05" db="EMBL/GenBank/DDBJ databases">
        <authorList>
            <person name="Chiriac C."/>
            <person name="Salcher M."/>
            <person name="Ghai R."/>
            <person name="Kavagutti S V."/>
        </authorList>
    </citation>
    <scope>NUCLEOTIDE SEQUENCE</scope>
</reference>
<evidence type="ECO:0000256" key="1">
    <source>
        <dbReference type="SAM" id="MobiDB-lite"/>
    </source>
</evidence>
<dbReference type="AlphaFoldDB" id="A0A6J6ELR1"/>
<protein>
    <submittedName>
        <fullName evidence="2">Unannotated protein</fullName>
    </submittedName>
</protein>
<evidence type="ECO:0000313" key="2">
    <source>
        <dbReference type="EMBL" id="CAB4576094.1"/>
    </source>
</evidence>
<name>A0A6J6ELR1_9ZZZZ</name>
<accession>A0A6J6ELR1</accession>
<dbReference type="EMBL" id="CAEZTN010000042">
    <property type="protein sequence ID" value="CAB4576094.1"/>
    <property type="molecule type" value="Genomic_DNA"/>
</dbReference>
<feature type="region of interest" description="Disordered" evidence="1">
    <location>
        <begin position="101"/>
        <end position="120"/>
    </location>
</feature>
<proteinExistence type="predicted"/>
<sequence>MSLLNLNSSEGRSPRGKKSSRVWMGFGLIIAVLGLGSTFAANITLNTPEGTTEFGQGVTQTVYCGGSQSVTVAPTSSYSNTSSVYKIRVVIPKSSNSLVPSSGSISTNKQTINSKDGSVPRWTSRSSTISGWWVTSPTATTTINSSLASANGSSSIYFVPEDGSSGKFRAGDKSDSWVEYSVQFAEESSSFKLGGVVITDIPEECEGVNFVLSSFGSTGSAQTLVSDVSLVAATWTGSGSVAPSKSRKCFTSTGSNITGSQTDQSLEFTISNGLLAANDVAKIIIETQEDALTGNNC</sequence>